<dbReference type="SMART" id="SM00774">
    <property type="entry name" value="WRKY"/>
    <property type="match status" value="1"/>
</dbReference>
<evidence type="ECO:0000256" key="5">
    <source>
        <dbReference type="ARBA" id="ARBA00023242"/>
    </source>
</evidence>
<dbReference type="InterPro" id="IPR036576">
    <property type="entry name" value="WRKY_dom_sf"/>
</dbReference>
<feature type="domain" description="WRKY" evidence="7">
    <location>
        <begin position="249"/>
        <end position="303"/>
    </location>
</feature>
<dbReference type="PANTHER" id="PTHR31282">
    <property type="entry name" value="WRKY TRANSCRIPTION FACTOR 21-RELATED"/>
    <property type="match status" value="1"/>
</dbReference>
<accession>A0A7I4CWI1</accession>
<feature type="compositionally biased region" description="Low complexity" evidence="6">
    <location>
        <begin position="80"/>
        <end position="94"/>
    </location>
</feature>
<dbReference type="PROSITE" id="PS50811">
    <property type="entry name" value="WRKY"/>
    <property type="match status" value="1"/>
</dbReference>
<evidence type="ECO:0000259" key="7">
    <source>
        <dbReference type="PROSITE" id="PS50811"/>
    </source>
</evidence>
<dbReference type="Gene3D" id="2.20.25.80">
    <property type="entry name" value="WRKY domain"/>
    <property type="match status" value="1"/>
</dbReference>
<name>A0A7I4CWI1_PHYPA</name>
<evidence type="ECO:0000313" key="8">
    <source>
        <dbReference type="EnsemblPlants" id="Pp3c27_600V3.3"/>
    </source>
</evidence>
<evidence type="ECO:0000256" key="6">
    <source>
        <dbReference type="SAM" id="MobiDB-lite"/>
    </source>
</evidence>
<feature type="compositionally biased region" description="Polar residues" evidence="6">
    <location>
        <begin position="150"/>
        <end position="166"/>
    </location>
</feature>
<dbReference type="SUPFAM" id="SSF118290">
    <property type="entry name" value="WRKY DNA-binding domain"/>
    <property type="match status" value="1"/>
</dbReference>
<dbReference type="Pfam" id="PF03106">
    <property type="entry name" value="WRKY"/>
    <property type="match status" value="1"/>
</dbReference>
<dbReference type="Proteomes" id="UP000006727">
    <property type="component" value="Chromosome 27"/>
</dbReference>
<keyword evidence="2" id="KW-0805">Transcription regulation</keyword>
<evidence type="ECO:0000256" key="4">
    <source>
        <dbReference type="ARBA" id="ARBA00023163"/>
    </source>
</evidence>
<feature type="compositionally biased region" description="Polar residues" evidence="6">
    <location>
        <begin position="324"/>
        <end position="339"/>
    </location>
</feature>
<keyword evidence="5" id="KW-0539">Nucleus</keyword>
<comment type="subcellular location">
    <subcellularLocation>
        <location evidence="1">Nucleus</location>
    </subcellularLocation>
</comment>
<reference evidence="8" key="3">
    <citation type="submission" date="2020-12" db="UniProtKB">
        <authorList>
            <consortium name="EnsemblPlants"/>
        </authorList>
    </citation>
    <scope>IDENTIFICATION</scope>
</reference>
<dbReference type="AlphaFoldDB" id="A0A7I4CWI1"/>
<evidence type="ECO:0000256" key="2">
    <source>
        <dbReference type="ARBA" id="ARBA00023015"/>
    </source>
</evidence>
<dbReference type="GO" id="GO:0043565">
    <property type="term" value="F:sequence-specific DNA binding"/>
    <property type="evidence" value="ECO:0007669"/>
    <property type="project" value="InterPro"/>
</dbReference>
<feature type="region of interest" description="Disordered" evidence="6">
    <location>
        <begin position="80"/>
        <end position="102"/>
    </location>
</feature>
<keyword evidence="9" id="KW-1185">Reference proteome</keyword>
<gene>
    <name evidence="8" type="primary">LOC112278317</name>
</gene>
<dbReference type="GO" id="GO:0005634">
    <property type="term" value="C:nucleus"/>
    <property type="evidence" value="ECO:0007669"/>
    <property type="project" value="UniProtKB-SubCell"/>
</dbReference>
<proteinExistence type="predicted"/>
<dbReference type="Gramene" id="Pp3c27_600V3.3">
    <property type="protein sequence ID" value="Pp3c27_600V3.3"/>
    <property type="gene ID" value="Pp3c27_600"/>
</dbReference>
<feature type="compositionally biased region" description="Polar residues" evidence="6">
    <location>
        <begin position="180"/>
        <end position="190"/>
    </location>
</feature>
<feature type="region of interest" description="Disordered" evidence="6">
    <location>
        <begin position="143"/>
        <end position="190"/>
    </location>
</feature>
<organism evidence="8 9">
    <name type="scientific">Physcomitrium patens</name>
    <name type="common">Spreading-leaved earth moss</name>
    <name type="synonym">Physcomitrella patens</name>
    <dbReference type="NCBI Taxonomy" id="3218"/>
    <lineage>
        <taxon>Eukaryota</taxon>
        <taxon>Viridiplantae</taxon>
        <taxon>Streptophyta</taxon>
        <taxon>Embryophyta</taxon>
        <taxon>Bryophyta</taxon>
        <taxon>Bryophytina</taxon>
        <taxon>Bryopsida</taxon>
        <taxon>Funariidae</taxon>
        <taxon>Funariales</taxon>
        <taxon>Funariaceae</taxon>
        <taxon>Physcomitrium</taxon>
    </lineage>
</organism>
<dbReference type="InterPro" id="IPR003657">
    <property type="entry name" value="WRKY_dom"/>
</dbReference>
<keyword evidence="3" id="KW-0238">DNA-binding</keyword>
<keyword evidence="4" id="KW-0804">Transcription</keyword>
<reference evidence="8 9" key="2">
    <citation type="journal article" date="2018" name="Plant J.">
        <title>The Physcomitrella patens chromosome-scale assembly reveals moss genome structure and evolution.</title>
        <authorList>
            <person name="Lang D."/>
            <person name="Ullrich K.K."/>
            <person name="Murat F."/>
            <person name="Fuchs J."/>
            <person name="Jenkins J."/>
            <person name="Haas F.B."/>
            <person name="Piednoel M."/>
            <person name="Gundlach H."/>
            <person name="Van Bel M."/>
            <person name="Meyberg R."/>
            <person name="Vives C."/>
            <person name="Morata J."/>
            <person name="Symeonidi A."/>
            <person name="Hiss M."/>
            <person name="Muchero W."/>
            <person name="Kamisugi Y."/>
            <person name="Saleh O."/>
            <person name="Blanc G."/>
            <person name="Decker E.L."/>
            <person name="van Gessel N."/>
            <person name="Grimwood J."/>
            <person name="Hayes R.D."/>
            <person name="Graham S.W."/>
            <person name="Gunter L.E."/>
            <person name="McDaniel S.F."/>
            <person name="Hoernstein S.N.W."/>
            <person name="Larsson A."/>
            <person name="Li F.W."/>
            <person name="Perroud P.F."/>
            <person name="Phillips J."/>
            <person name="Ranjan P."/>
            <person name="Rokshar D.S."/>
            <person name="Rothfels C.J."/>
            <person name="Schneider L."/>
            <person name="Shu S."/>
            <person name="Stevenson D.W."/>
            <person name="Thummler F."/>
            <person name="Tillich M."/>
            <person name="Villarreal Aguilar J.C."/>
            <person name="Widiez T."/>
            <person name="Wong G.K."/>
            <person name="Wymore A."/>
            <person name="Zhang Y."/>
            <person name="Zimmer A.D."/>
            <person name="Quatrano R.S."/>
            <person name="Mayer K.F.X."/>
            <person name="Goodstein D."/>
            <person name="Casacuberta J.M."/>
            <person name="Vandepoele K."/>
            <person name="Reski R."/>
            <person name="Cuming A.C."/>
            <person name="Tuskan G.A."/>
            <person name="Maumus F."/>
            <person name="Salse J."/>
            <person name="Schmutz J."/>
            <person name="Rensing S.A."/>
        </authorList>
    </citation>
    <scope>NUCLEOTIDE SEQUENCE [LARGE SCALE GENOMIC DNA]</scope>
    <source>
        <strain evidence="8 9">cv. Gransden 2004</strain>
    </source>
</reference>
<dbReference type="EMBL" id="ABEU02000027">
    <property type="status" value="NOT_ANNOTATED_CDS"/>
    <property type="molecule type" value="Genomic_DNA"/>
</dbReference>
<feature type="region of interest" description="Disordered" evidence="6">
    <location>
        <begin position="207"/>
        <end position="226"/>
    </location>
</feature>
<feature type="region of interest" description="Disordered" evidence="6">
    <location>
        <begin position="398"/>
        <end position="420"/>
    </location>
</feature>
<dbReference type="EnsemblPlants" id="Pp3c27_600V3.3">
    <property type="protein sequence ID" value="Pp3c27_600V3.3"/>
    <property type="gene ID" value="Pp3c27_600"/>
</dbReference>
<feature type="region of interest" description="Disordered" evidence="6">
    <location>
        <begin position="324"/>
        <end position="347"/>
    </location>
</feature>
<dbReference type="GO" id="GO:0003700">
    <property type="term" value="F:DNA-binding transcription factor activity"/>
    <property type="evidence" value="ECO:0007669"/>
    <property type="project" value="InterPro"/>
</dbReference>
<dbReference type="InterPro" id="IPR044810">
    <property type="entry name" value="WRKY_plant"/>
</dbReference>
<evidence type="ECO:0000313" key="9">
    <source>
        <dbReference type="Proteomes" id="UP000006727"/>
    </source>
</evidence>
<protein>
    <recommendedName>
        <fullName evidence="7">WRKY domain-containing protein</fullName>
    </recommendedName>
</protein>
<evidence type="ECO:0000256" key="1">
    <source>
        <dbReference type="ARBA" id="ARBA00004123"/>
    </source>
</evidence>
<reference evidence="8 9" key="1">
    <citation type="journal article" date="2008" name="Science">
        <title>The Physcomitrella genome reveals evolutionary insights into the conquest of land by plants.</title>
        <authorList>
            <person name="Rensing S."/>
            <person name="Lang D."/>
            <person name="Zimmer A."/>
            <person name="Terry A."/>
            <person name="Salamov A."/>
            <person name="Shapiro H."/>
            <person name="Nishiyama T."/>
            <person name="Perroud P.-F."/>
            <person name="Lindquist E."/>
            <person name="Kamisugi Y."/>
            <person name="Tanahashi T."/>
            <person name="Sakakibara K."/>
            <person name="Fujita T."/>
            <person name="Oishi K."/>
            <person name="Shin-I T."/>
            <person name="Kuroki Y."/>
            <person name="Toyoda A."/>
            <person name="Suzuki Y."/>
            <person name="Hashimoto A."/>
            <person name="Yamaguchi K."/>
            <person name="Sugano A."/>
            <person name="Kohara Y."/>
            <person name="Fujiyama A."/>
            <person name="Anterola A."/>
            <person name="Aoki S."/>
            <person name="Ashton N."/>
            <person name="Barbazuk W.B."/>
            <person name="Barker E."/>
            <person name="Bennetzen J."/>
            <person name="Bezanilla M."/>
            <person name="Blankenship R."/>
            <person name="Cho S.H."/>
            <person name="Dutcher S."/>
            <person name="Estelle M."/>
            <person name="Fawcett J.A."/>
            <person name="Gundlach H."/>
            <person name="Hanada K."/>
            <person name="Heyl A."/>
            <person name="Hicks K.A."/>
            <person name="Hugh J."/>
            <person name="Lohr M."/>
            <person name="Mayer K."/>
            <person name="Melkozernov A."/>
            <person name="Murata T."/>
            <person name="Nelson D."/>
            <person name="Pils B."/>
            <person name="Prigge M."/>
            <person name="Reiss B."/>
            <person name="Renner T."/>
            <person name="Rombauts S."/>
            <person name="Rushton P."/>
            <person name="Sanderfoot A."/>
            <person name="Schween G."/>
            <person name="Shiu S.-H."/>
            <person name="Stueber K."/>
            <person name="Theodoulou F.L."/>
            <person name="Tu H."/>
            <person name="Van de Peer Y."/>
            <person name="Verrier P.J."/>
            <person name="Waters E."/>
            <person name="Wood A."/>
            <person name="Yang L."/>
            <person name="Cove D."/>
            <person name="Cuming A."/>
            <person name="Hasebe M."/>
            <person name="Lucas S."/>
            <person name="Mishler D.B."/>
            <person name="Reski R."/>
            <person name="Grigoriev I."/>
            <person name="Quatrano R.S."/>
            <person name="Boore J.L."/>
        </authorList>
    </citation>
    <scope>NUCLEOTIDE SEQUENCE [LARGE SCALE GENOMIC DNA]</scope>
    <source>
        <strain evidence="8 9">cv. Gransden 2004</strain>
    </source>
</reference>
<evidence type="ECO:0000256" key="3">
    <source>
        <dbReference type="ARBA" id="ARBA00023125"/>
    </source>
</evidence>
<sequence>MLSTAIVHQRDLLNLVVSHYPQSIVATPIADERIGCGVLTPEFPISPLVLQELKAYIENSLNYCHLALCSLREINLNSFTSSPSDSSPSTLNTSMRSSSAVEGQFPPGWNTKFFDVTNHAKDHLSPRLNVVAPLNSLRSSLHKDPLPYHSITTKGNGCTPRNSGSPRFTDPFSQPPPGEGSSTQQQHPHEQNLNTRLLAVDSNPPWPRISSAANSEARKFGGQKAKPGVVLQKLNDGKRGIPDDGHRGWKKYGNKAIQNSNHCRGYYKCSLKECRAKKMVQLTDRDPTLFEVTYVGKHSCSSSTAHPRCRHRSTQMLSSSLVHVGSNGSSEGGQATSTVTKEDRAEDWKTQRAAASIGTNLVVDVSNPIIDNGWKGGKYSNEHNYSYSYFNMGMTTSTTASTASEEPKQCEVGEGDDDVDQDEEGDVCMDTYLHQSSRHHQAAYSLWHDFDTYPTLSTD</sequence>